<reference evidence="2" key="1">
    <citation type="submission" date="2024-04" db="EMBL/GenBank/DDBJ databases">
        <title>Salinicola lusitanus LLJ914,a marine bacterium isolated from the Okinawa Trough.</title>
        <authorList>
            <person name="Li J."/>
        </authorList>
    </citation>
    <scope>NUCLEOTIDE SEQUENCE [LARGE SCALE GENOMIC DNA]</scope>
</reference>
<evidence type="ECO:0000313" key="2">
    <source>
        <dbReference type="Proteomes" id="UP001460270"/>
    </source>
</evidence>
<protein>
    <submittedName>
        <fullName evidence="1">Uncharacterized protein</fullName>
    </submittedName>
</protein>
<name>A0AAW0N164_9GOBI</name>
<sequence length="107" mass="12066">MQTAVHWCNGQFGRDLLGGVHKRTEKVWQFGFWQGRDSCSPCRLQPCHTLGPAPQPGDSRPTTAHYRETVSFWAAMTPLHAELSLRHTPESCSLLSASVHQLKQRRA</sequence>
<dbReference type="AlphaFoldDB" id="A0AAW0N164"/>
<gene>
    <name evidence="1" type="ORF">WMY93_024633</name>
</gene>
<organism evidence="1 2">
    <name type="scientific">Mugilogobius chulae</name>
    <name type="common">yellowstripe goby</name>
    <dbReference type="NCBI Taxonomy" id="88201"/>
    <lineage>
        <taxon>Eukaryota</taxon>
        <taxon>Metazoa</taxon>
        <taxon>Chordata</taxon>
        <taxon>Craniata</taxon>
        <taxon>Vertebrata</taxon>
        <taxon>Euteleostomi</taxon>
        <taxon>Actinopterygii</taxon>
        <taxon>Neopterygii</taxon>
        <taxon>Teleostei</taxon>
        <taxon>Neoteleostei</taxon>
        <taxon>Acanthomorphata</taxon>
        <taxon>Gobiaria</taxon>
        <taxon>Gobiiformes</taxon>
        <taxon>Gobioidei</taxon>
        <taxon>Gobiidae</taxon>
        <taxon>Gobionellinae</taxon>
        <taxon>Mugilogobius</taxon>
    </lineage>
</organism>
<comment type="caution">
    <text evidence="1">The sequence shown here is derived from an EMBL/GenBank/DDBJ whole genome shotgun (WGS) entry which is preliminary data.</text>
</comment>
<dbReference type="Proteomes" id="UP001460270">
    <property type="component" value="Unassembled WGS sequence"/>
</dbReference>
<accession>A0AAW0N164</accession>
<proteinExistence type="predicted"/>
<dbReference type="EMBL" id="JBBPFD010000018">
    <property type="protein sequence ID" value="KAK7889073.1"/>
    <property type="molecule type" value="Genomic_DNA"/>
</dbReference>
<keyword evidence="2" id="KW-1185">Reference proteome</keyword>
<evidence type="ECO:0000313" key="1">
    <source>
        <dbReference type="EMBL" id="KAK7889073.1"/>
    </source>
</evidence>